<dbReference type="InterPro" id="IPR031127">
    <property type="entry name" value="E3_UB_ligase_RBR"/>
</dbReference>
<dbReference type="SUPFAM" id="SSF57850">
    <property type="entry name" value="RING/U-box"/>
    <property type="match status" value="3"/>
</dbReference>
<feature type="region of interest" description="Disordered" evidence="11">
    <location>
        <begin position="1"/>
        <end position="40"/>
    </location>
</feature>
<evidence type="ECO:0000256" key="10">
    <source>
        <dbReference type="SAM" id="Coils"/>
    </source>
</evidence>
<evidence type="ECO:0000256" key="6">
    <source>
        <dbReference type="ARBA" id="ARBA00022737"/>
    </source>
</evidence>
<dbReference type="PANTHER" id="PTHR11685">
    <property type="entry name" value="RBR FAMILY RING FINGER AND IBR DOMAIN-CONTAINING"/>
    <property type="match status" value="1"/>
</dbReference>
<dbReference type="InterPro" id="IPR013083">
    <property type="entry name" value="Znf_RING/FYVE/PHD"/>
</dbReference>
<dbReference type="InterPro" id="IPR044066">
    <property type="entry name" value="TRIAD_supradom"/>
</dbReference>
<feature type="domain" description="RING-type" evidence="12">
    <location>
        <begin position="122"/>
        <end position="335"/>
    </location>
</feature>
<accession>A0AAV1I2Z2</accession>
<reference evidence="13 14" key="1">
    <citation type="submission" date="2023-10" db="EMBL/GenBank/DDBJ databases">
        <authorList>
            <person name="Maclean D."/>
            <person name="Macfadyen A."/>
        </authorList>
    </citation>
    <scope>NUCLEOTIDE SEQUENCE [LARGE SCALE GENOMIC DNA]</scope>
</reference>
<dbReference type="AlphaFoldDB" id="A0AAV1I2Z2"/>
<dbReference type="CDD" id="cd16773">
    <property type="entry name" value="RING-HC_RBR_TRIAD1"/>
    <property type="match status" value="1"/>
</dbReference>
<comment type="caution">
    <text evidence="13">The sequence shown here is derived from an EMBL/GenBank/DDBJ whole genome shotgun (WGS) entry which is preliminary data.</text>
</comment>
<evidence type="ECO:0000256" key="8">
    <source>
        <dbReference type="ARBA" id="ARBA00022786"/>
    </source>
</evidence>
<dbReference type="Pfam" id="PF22191">
    <property type="entry name" value="IBR_1"/>
    <property type="match status" value="1"/>
</dbReference>
<dbReference type="Pfam" id="PF01485">
    <property type="entry name" value="IBR"/>
    <property type="match status" value="1"/>
</dbReference>
<organism evidence="13 14">
    <name type="scientific">Coccomyxa viridis</name>
    <dbReference type="NCBI Taxonomy" id="1274662"/>
    <lineage>
        <taxon>Eukaryota</taxon>
        <taxon>Viridiplantae</taxon>
        <taxon>Chlorophyta</taxon>
        <taxon>core chlorophytes</taxon>
        <taxon>Trebouxiophyceae</taxon>
        <taxon>Trebouxiophyceae incertae sedis</taxon>
        <taxon>Coccomyxaceae</taxon>
        <taxon>Coccomyxa</taxon>
    </lineage>
</organism>
<dbReference type="InterPro" id="IPR045840">
    <property type="entry name" value="Ariadne"/>
</dbReference>
<evidence type="ECO:0000256" key="9">
    <source>
        <dbReference type="ARBA" id="ARBA00022833"/>
    </source>
</evidence>
<evidence type="ECO:0000256" key="4">
    <source>
        <dbReference type="ARBA" id="ARBA00022679"/>
    </source>
</evidence>
<dbReference type="Proteomes" id="UP001314263">
    <property type="component" value="Unassembled WGS sequence"/>
</dbReference>
<dbReference type="FunFam" id="3.30.40.10:FF:000019">
    <property type="entry name" value="RBR-type E3 ubiquitin transferase"/>
    <property type="match status" value="1"/>
</dbReference>
<keyword evidence="6" id="KW-0677">Repeat</keyword>
<protein>
    <recommendedName>
        <fullName evidence="3">RBR-type E3 ubiquitin transferase</fullName>
        <ecNumber evidence="3">2.3.2.31</ecNumber>
    </recommendedName>
</protein>
<comment type="function">
    <text evidence="2">Might act as an E3 ubiquitin-protein ligase, or as part of E3 complex, which accepts ubiquitin from specific E2 ubiquitin-conjugating enzymes and then transfers it to substrates.</text>
</comment>
<comment type="catalytic activity">
    <reaction evidence="1">
        <text>[E2 ubiquitin-conjugating enzyme]-S-ubiquitinyl-L-cysteine + [acceptor protein]-L-lysine = [E2 ubiquitin-conjugating enzyme]-L-cysteine + [acceptor protein]-N(6)-ubiquitinyl-L-lysine.</text>
        <dbReference type="EC" id="2.3.2.31"/>
    </reaction>
</comment>
<keyword evidence="10" id="KW-0175">Coiled coil</keyword>
<dbReference type="Pfam" id="PF19422">
    <property type="entry name" value="Ariadne"/>
    <property type="match status" value="1"/>
</dbReference>
<name>A0AAV1I2Z2_9CHLO</name>
<dbReference type="Gene3D" id="1.20.120.1750">
    <property type="match status" value="1"/>
</dbReference>
<proteinExistence type="predicted"/>
<dbReference type="Pfam" id="PF21235">
    <property type="entry name" value="UBA_ARI1"/>
    <property type="match status" value="1"/>
</dbReference>
<evidence type="ECO:0000259" key="12">
    <source>
        <dbReference type="PROSITE" id="PS51873"/>
    </source>
</evidence>
<keyword evidence="5" id="KW-0479">Metal-binding</keyword>
<keyword evidence="7" id="KW-0863">Zinc-finger</keyword>
<sequence>MSEYSSADEQSLDWESQSGLESNPDLGYMSERDSGSTPVAASEPAYTIIDVSDLETLQDSALQQVMSIVGCNKSAARTLLIHFRWNVDTLCGIMADRGLSYLWKLANVAEEDTSMPSIGQSDLLECQCCFCEVAAAGATAMQCGHAFCNDCWRQHCVTQIGDGRARKLPCMGIRCATVCDEDKVRMLIASELPALHRFNSSLLESYVEDNDMVRWCPGVPHCGRAVRVAGEVHCEPECACGHRFCFACALEPHSPCTCDMWKKWKRKIQDDSETNNWLAANTKPCPKCGKPVEKNGGCNLVVCKCRQAFCWLCGHATGYQHTWSEIDNHSCGRYKEEADKRIDQAQRNNQRYQHYCLRWEAHMNSNKAEAENRGATQAKIAELEDRSTHLKDYTWLLKAQEMLVHARRILGYSYVFAFHMFGQVMFADEISPARNAINQNLFENQQQQLEHMVEQLSRIIQMNPNQLAVLKRDERALEDVRLSAINMTVNIDRRLVKLFELVEDLLGRLQCSANYISPYLGKSAARQDAGQALPFGPGSEGAQGAAMDGMLGCSSPDLATPTAPRPSGAHEGWRNANEGKRLRV</sequence>
<keyword evidence="14" id="KW-1185">Reference proteome</keyword>
<dbReference type="EC" id="2.3.2.31" evidence="3"/>
<feature type="compositionally biased region" description="Polar residues" evidence="11">
    <location>
        <begin position="1"/>
        <end position="21"/>
    </location>
</feature>
<evidence type="ECO:0000256" key="1">
    <source>
        <dbReference type="ARBA" id="ARBA00001798"/>
    </source>
</evidence>
<dbReference type="CDD" id="cd22586">
    <property type="entry name" value="Rcat_RBR_ARI1-like"/>
    <property type="match status" value="1"/>
</dbReference>
<dbReference type="Gene3D" id="3.30.40.10">
    <property type="entry name" value="Zinc/RING finger domain, C3HC4 (zinc finger)"/>
    <property type="match status" value="1"/>
</dbReference>
<evidence type="ECO:0000256" key="5">
    <source>
        <dbReference type="ARBA" id="ARBA00022723"/>
    </source>
</evidence>
<feature type="region of interest" description="Disordered" evidence="11">
    <location>
        <begin position="531"/>
        <end position="584"/>
    </location>
</feature>
<dbReference type="CDD" id="cd20346">
    <property type="entry name" value="BRcat_RBR_ANKIB1"/>
    <property type="match status" value="1"/>
</dbReference>
<dbReference type="InterPro" id="IPR002867">
    <property type="entry name" value="IBR_dom"/>
</dbReference>
<evidence type="ECO:0000256" key="7">
    <source>
        <dbReference type="ARBA" id="ARBA00022771"/>
    </source>
</evidence>
<feature type="coiled-coil region" evidence="10">
    <location>
        <begin position="335"/>
        <end position="386"/>
    </location>
</feature>
<feature type="compositionally biased region" description="Basic and acidic residues" evidence="11">
    <location>
        <begin position="571"/>
        <end position="584"/>
    </location>
</feature>
<evidence type="ECO:0000313" key="14">
    <source>
        <dbReference type="Proteomes" id="UP001314263"/>
    </source>
</evidence>
<evidence type="ECO:0000256" key="3">
    <source>
        <dbReference type="ARBA" id="ARBA00012251"/>
    </source>
</evidence>
<evidence type="ECO:0000256" key="11">
    <source>
        <dbReference type="SAM" id="MobiDB-lite"/>
    </source>
</evidence>
<dbReference type="InterPro" id="IPR048962">
    <property type="entry name" value="ARIH1-like_UBL"/>
</dbReference>
<dbReference type="GO" id="GO:0061630">
    <property type="term" value="F:ubiquitin protein ligase activity"/>
    <property type="evidence" value="ECO:0007669"/>
    <property type="project" value="UniProtKB-EC"/>
</dbReference>
<dbReference type="SMART" id="SM00647">
    <property type="entry name" value="IBR"/>
    <property type="match status" value="2"/>
</dbReference>
<keyword evidence="9" id="KW-0862">Zinc</keyword>
<dbReference type="GO" id="GO:0008270">
    <property type="term" value="F:zinc ion binding"/>
    <property type="evidence" value="ECO:0007669"/>
    <property type="project" value="UniProtKB-KW"/>
</dbReference>
<keyword evidence="8" id="KW-0833">Ubl conjugation pathway</keyword>
<keyword evidence="4" id="KW-0808">Transferase</keyword>
<evidence type="ECO:0000313" key="13">
    <source>
        <dbReference type="EMBL" id="CAK0772066.1"/>
    </source>
</evidence>
<dbReference type="GO" id="GO:0016567">
    <property type="term" value="P:protein ubiquitination"/>
    <property type="evidence" value="ECO:0007669"/>
    <property type="project" value="InterPro"/>
</dbReference>
<evidence type="ECO:0000256" key="2">
    <source>
        <dbReference type="ARBA" id="ARBA00003976"/>
    </source>
</evidence>
<dbReference type="EMBL" id="CAUYUE010000005">
    <property type="protein sequence ID" value="CAK0772066.1"/>
    <property type="molecule type" value="Genomic_DNA"/>
</dbReference>
<gene>
    <name evidence="13" type="ORF">CVIRNUC_003925</name>
</gene>
<dbReference type="PROSITE" id="PS51873">
    <property type="entry name" value="TRIAD"/>
    <property type="match status" value="1"/>
</dbReference>